<dbReference type="InterPro" id="IPR051533">
    <property type="entry name" value="WaaL-like"/>
</dbReference>
<keyword evidence="2 5" id="KW-0812">Transmembrane</keyword>
<evidence type="ECO:0000256" key="2">
    <source>
        <dbReference type="ARBA" id="ARBA00022692"/>
    </source>
</evidence>
<evidence type="ECO:0000313" key="8">
    <source>
        <dbReference type="Proteomes" id="UP001201629"/>
    </source>
</evidence>
<keyword evidence="4 5" id="KW-0472">Membrane</keyword>
<dbReference type="Proteomes" id="UP001201629">
    <property type="component" value="Unassembled WGS sequence"/>
</dbReference>
<evidence type="ECO:0000256" key="5">
    <source>
        <dbReference type="SAM" id="Phobius"/>
    </source>
</evidence>
<feature type="transmembrane region" description="Helical" evidence="5">
    <location>
        <begin position="53"/>
        <end position="72"/>
    </location>
</feature>
<feature type="domain" description="O-antigen ligase-related" evidence="6">
    <location>
        <begin position="235"/>
        <end position="382"/>
    </location>
</feature>
<feature type="transmembrane region" description="Helical" evidence="5">
    <location>
        <begin position="134"/>
        <end position="151"/>
    </location>
</feature>
<dbReference type="GO" id="GO:0016874">
    <property type="term" value="F:ligase activity"/>
    <property type="evidence" value="ECO:0007669"/>
    <property type="project" value="UniProtKB-KW"/>
</dbReference>
<feature type="transmembrane region" description="Helical" evidence="5">
    <location>
        <begin position="407"/>
        <end position="425"/>
    </location>
</feature>
<dbReference type="EMBL" id="JAKKFD010000003">
    <property type="protein sequence ID" value="MCG5441762.1"/>
    <property type="molecule type" value="Genomic_DNA"/>
</dbReference>
<feature type="transmembrane region" description="Helical" evidence="5">
    <location>
        <begin position="252"/>
        <end position="268"/>
    </location>
</feature>
<feature type="transmembrane region" description="Helical" evidence="5">
    <location>
        <begin position="108"/>
        <end position="128"/>
    </location>
</feature>
<keyword evidence="8" id="KW-1185">Reference proteome</keyword>
<protein>
    <submittedName>
        <fullName evidence="7">O-antigen ligase family protein</fullName>
    </submittedName>
</protein>
<accession>A0ABS9MVS3</accession>
<reference evidence="7 8" key="1">
    <citation type="submission" date="2022-01" db="EMBL/GenBank/DDBJ databases">
        <authorList>
            <person name="Riesco R."/>
            <person name="Trujillo M.E."/>
        </authorList>
    </citation>
    <scope>NUCLEOTIDE SEQUENCE [LARGE SCALE GENOMIC DNA]</scope>
    <source>
        <strain evidence="7 8">NIE79</strain>
    </source>
</reference>
<evidence type="ECO:0000256" key="1">
    <source>
        <dbReference type="ARBA" id="ARBA00004141"/>
    </source>
</evidence>
<sequence>MGNRMGQLGLLVGATCLVVVTTIAAITVPLVAAGLVALVLLLAFSRRVDGWRWMLALTMGLLVCASSNVPALVEASFYPRYAAVAGLVLWGLCLPGRTPARTDVWTRVFVAALWAMGGLATMSFAWSVVPMETLQRGVALLLLAALVHVLVRRRWPDRAVMMADLRVVYLVLTASIVVSLGIGFADGTLVAATSSVTRFQGLYNNPNMLGIVCALTIPLGWALYRQSRRQVALLGMVPAAASLLLSQSRTALIAVLVGALWLVLRYGLGRMVRLAAGATALLLVAHLLNLLPTIFAAPWMRQFVLRFTDPTGGDLSNGRTQMWQTTIDLWWQNRPTLGFGYASRNHLFELASADEFFGTAGVSVVHNSYLQLLLELGLAAVLPLLLLLVAAGRVVLRAPVRRADAGLVWLVVTGLLIQVTESAMFGTGQTYPYVFWTVVAAALLHLPTKRNPADREGAARVNLPHAEAGRQRAGVFDDGVPRRPTVLLR</sequence>
<feature type="transmembrane region" description="Helical" evidence="5">
    <location>
        <begin position="163"/>
        <end position="185"/>
    </location>
</feature>
<organism evidence="7 8">
    <name type="scientific">Micromonospora trifolii</name>
    <dbReference type="NCBI Taxonomy" id="2911208"/>
    <lineage>
        <taxon>Bacteria</taxon>
        <taxon>Bacillati</taxon>
        <taxon>Actinomycetota</taxon>
        <taxon>Actinomycetes</taxon>
        <taxon>Micromonosporales</taxon>
        <taxon>Micromonosporaceae</taxon>
        <taxon>Micromonospora</taxon>
    </lineage>
</organism>
<evidence type="ECO:0000259" key="6">
    <source>
        <dbReference type="Pfam" id="PF04932"/>
    </source>
</evidence>
<dbReference type="Pfam" id="PF04932">
    <property type="entry name" value="Wzy_C"/>
    <property type="match status" value="1"/>
</dbReference>
<dbReference type="InterPro" id="IPR007016">
    <property type="entry name" value="O-antigen_ligase-rel_domated"/>
</dbReference>
<feature type="transmembrane region" description="Helical" evidence="5">
    <location>
        <begin position="205"/>
        <end position="224"/>
    </location>
</feature>
<evidence type="ECO:0000256" key="3">
    <source>
        <dbReference type="ARBA" id="ARBA00022989"/>
    </source>
</evidence>
<evidence type="ECO:0000256" key="4">
    <source>
        <dbReference type="ARBA" id="ARBA00023136"/>
    </source>
</evidence>
<dbReference type="PANTHER" id="PTHR37422">
    <property type="entry name" value="TEICHURONIC ACID BIOSYNTHESIS PROTEIN TUAE"/>
    <property type="match status" value="1"/>
</dbReference>
<comment type="subcellular location">
    <subcellularLocation>
        <location evidence="1">Membrane</location>
        <topology evidence="1">Multi-pass membrane protein</topology>
    </subcellularLocation>
</comment>
<keyword evidence="7" id="KW-0436">Ligase</keyword>
<dbReference type="PANTHER" id="PTHR37422:SF13">
    <property type="entry name" value="LIPOPOLYSACCHARIDE BIOSYNTHESIS PROTEIN PA4999-RELATED"/>
    <property type="match status" value="1"/>
</dbReference>
<feature type="transmembrane region" description="Helical" evidence="5">
    <location>
        <begin position="12"/>
        <end position="41"/>
    </location>
</feature>
<proteinExistence type="predicted"/>
<feature type="transmembrane region" description="Helical" evidence="5">
    <location>
        <begin position="231"/>
        <end position="246"/>
    </location>
</feature>
<gene>
    <name evidence="7" type="ORF">NIE79_003207</name>
</gene>
<feature type="transmembrane region" description="Helical" evidence="5">
    <location>
        <begin position="376"/>
        <end position="395"/>
    </location>
</feature>
<feature type="transmembrane region" description="Helical" evidence="5">
    <location>
        <begin position="280"/>
        <end position="300"/>
    </location>
</feature>
<dbReference type="RefSeq" id="WP_238677166.1">
    <property type="nucleotide sequence ID" value="NZ_JAKKFD010000003.1"/>
</dbReference>
<evidence type="ECO:0000313" key="7">
    <source>
        <dbReference type="EMBL" id="MCG5441762.1"/>
    </source>
</evidence>
<comment type="caution">
    <text evidence="7">The sequence shown here is derived from an EMBL/GenBank/DDBJ whole genome shotgun (WGS) entry which is preliminary data.</text>
</comment>
<keyword evidence="3 5" id="KW-1133">Transmembrane helix</keyword>
<feature type="transmembrane region" description="Helical" evidence="5">
    <location>
        <begin position="78"/>
        <end position="96"/>
    </location>
</feature>
<name>A0ABS9MVS3_9ACTN</name>